<dbReference type="Pfam" id="PF00027">
    <property type="entry name" value="cNMP_binding"/>
    <property type="match status" value="1"/>
</dbReference>
<dbReference type="Gene3D" id="2.60.120.10">
    <property type="entry name" value="Jelly Rolls"/>
    <property type="match status" value="1"/>
</dbReference>
<dbReference type="InterPro" id="IPR018490">
    <property type="entry name" value="cNMP-bd_dom_sf"/>
</dbReference>
<dbReference type="GO" id="GO:0005829">
    <property type="term" value="C:cytosol"/>
    <property type="evidence" value="ECO:0007669"/>
    <property type="project" value="TreeGrafter"/>
</dbReference>
<dbReference type="AlphaFoldDB" id="A0A0F6YGZ5"/>
<evidence type="ECO:0000313" key="7">
    <source>
        <dbReference type="Proteomes" id="UP000034883"/>
    </source>
</evidence>
<dbReference type="InterPro" id="IPR036390">
    <property type="entry name" value="WH_DNA-bd_sf"/>
</dbReference>
<dbReference type="Gene3D" id="1.10.10.10">
    <property type="entry name" value="Winged helix-like DNA-binding domain superfamily/Winged helix DNA-binding domain"/>
    <property type="match status" value="1"/>
</dbReference>
<feature type="domain" description="Cyclic nucleotide-binding" evidence="4">
    <location>
        <begin position="18"/>
        <end position="125"/>
    </location>
</feature>
<keyword evidence="3" id="KW-0804">Transcription</keyword>
<evidence type="ECO:0000259" key="5">
    <source>
        <dbReference type="PROSITE" id="PS51063"/>
    </source>
</evidence>
<dbReference type="InterPro" id="IPR000595">
    <property type="entry name" value="cNMP-bd_dom"/>
</dbReference>
<dbReference type="PROSITE" id="PS51063">
    <property type="entry name" value="HTH_CRP_2"/>
    <property type="match status" value="1"/>
</dbReference>
<organism evidence="6 7">
    <name type="scientific">Sandaracinus amylolyticus</name>
    <dbReference type="NCBI Taxonomy" id="927083"/>
    <lineage>
        <taxon>Bacteria</taxon>
        <taxon>Pseudomonadati</taxon>
        <taxon>Myxococcota</taxon>
        <taxon>Polyangia</taxon>
        <taxon>Polyangiales</taxon>
        <taxon>Sandaracinaceae</taxon>
        <taxon>Sandaracinus</taxon>
    </lineage>
</organism>
<dbReference type="STRING" id="927083.DB32_001377"/>
<keyword evidence="1" id="KW-0805">Transcription regulation</keyword>
<dbReference type="PANTHER" id="PTHR24567:SF74">
    <property type="entry name" value="HTH-TYPE TRANSCRIPTIONAL REGULATOR ARCR"/>
    <property type="match status" value="1"/>
</dbReference>
<dbReference type="Proteomes" id="UP000034883">
    <property type="component" value="Chromosome"/>
</dbReference>
<dbReference type="GO" id="GO:0003700">
    <property type="term" value="F:DNA-binding transcription factor activity"/>
    <property type="evidence" value="ECO:0007669"/>
    <property type="project" value="TreeGrafter"/>
</dbReference>
<dbReference type="InterPro" id="IPR036388">
    <property type="entry name" value="WH-like_DNA-bd_sf"/>
</dbReference>
<feature type="domain" description="HTH crp-type" evidence="5">
    <location>
        <begin position="155"/>
        <end position="227"/>
    </location>
</feature>
<dbReference type="SMART" id="SM00100">
    <property type="entry name" value="cNMP"/>
    <property type="match status" value="1"/>
</dbReference>
<reference evidence="6 7" key="1">
    <citation type="submission" date="2015-03" db="EMBL/GenBank/DDBJ databases">
        <title>Genome assembly of Sandaracinus amylolyticus DSM 53668.</title>
        <authorList>
            <person name="Sharma G."/>
            <person name="Subramanian S."/>
        </authorList>
    </citation>
    <scope>NUCLEOTIDE SEQUENCE [LARGE SCALE GENOMIC DNA]</scope>
    <source>
        <strain evidence="6 7">DSM 53668</strain>
    </source>
</reference>
<sequence>MDARGAAKYEALLRAGRWFASLPEGFRRALIDAAVIRKLAKGEWLFARGDPPSGLFACVEGSVRITGHVAGGKDDGKEVLLAMVEPPLWFGELSVLDGQARTHDAIADDASVLVHVPQPALDAILEREPRYWRPLGVLVSAKLRVFFTVMEDAAHPLAIRLARRLVLSAERYGDWHDRSSRVVELRQDQLATMLATSRQTVNQLLKDLEARGVVRLAYGTIEIVDLDALRRAATPG</sequence>
<dbReference type="RefSeq" id="WP_053231589.1">
    <property type="nucleotide sequence ID" value="NZ_CP011125.1"/>
</dbReference>
<dbReference type="EMBL" id="CP011125">
    <property type="protein sequence ID" value="AKF04228.1"/>
    <property type="molecule type" value="Genomic_DNA"/>
</dbReference>
<keyword evidence="7" id="KW-1185">Reference proteome</keyword>
<dbReference type="PANTHER" id="PTHR24567">
    <property type="entry name" value="CRP FAMILY TRANSCRIPTIONAL REGULATORY PROTEIN"/>
    <property type="match status" value="1"/>
</dbReference>
<keyword evidence="2" id="KW-0238">DNA-binding</keyword>
<dbReference type="PROSITE" id="PS50042">
    <property type="entry name" value="CNMP_BINDING_3"/>
    <property type="match status" value="1"/>
</dbReference>
<dbReference type="SMART" id="SM00419">
    <property type="entry name" value="HTH_CRP"/>
    <property type="match status" value="1"/>
</dbReference>
<dbReference type="CDD" id="cd00038">
    <property type="entry name" value="CAP_ED"/>
    <property type="match status" value="1"/>
</dbReference>
<evidence type="ECO:0000313" key="6">
    <source>
        <dbReference type="EMBL" id="AKF04228.1"/>
    </source>
</evidence>
<dbReference type="OrthoDB" id="6881322at2"/>
<dbReference type="SUPFAM" id="SSF46785">
    <property type="entry name" value="Winged helix' DNA-binding domain"/>
    <property type="match status" value="1"/>
</dbReference>
<evidence type="ECO:0000256" key="3">
    <source>
        <dbReference type="ARBA" id="ARBA00023163"/>
    </source>
</evidence>
<dbReference type="KEGG" id="samy:DB32_001377"/>
<dbReference type="SUPFAM" id="SSF51206">
    <property type="entry name" value="cAMP-binding domain-like"/>
    <property type="match status" value="1"/>
</dbReference>
<protein>
    <submittedName>
        <fullName evidence="6">Transcriptional regulator, Crp/Fnr family protein</fullName>
    </submittedName>
</protein>
<dbReference type="GO" id="GO:0003677">
    <property type="term" value="F:DNA binding"/>
    <property type="evidence" value="ECO:0007669"/>
    <property type="project" value="UniProtKB-KW"/>
</dbReference>
<evidence type="ECO:0000259" key="4">
    <source>
        <dbReference type="PROSITE" id="PS50042"/>
    </source>
</evidence>
<dbReference type="InterPro" id="IPR014710">
    <property type="entry name" value="RmlC-like_jellyroll"/>
</dbReference>
<evidence type="ECO:0000256" key="2">
    <source>
        <dbReference type="ARBA" id="ARBA00023125"/>
    </source>
</evidence>
<gene>
    <name evidence="6" type="ORF">DB32_001377</name>
</gene>
<accession>A0A0F6YGZ5</accession>
<dbReference type="Pfam" id="PF13545">
    <property type="entry name" value="HTH_Crp_2"/>
    <property type="match status" value="1"/>
</dbReference>
<dbReference type="InterPro" id="IPR012318">
    <property type="entry name" value="HTH_CRP"/>
</dbReference>
<proteinExistence type="predicted"/>
<dbReference type="InterPro" id="IPR050397">
    <property type="entry name" value="Env_Response_Regulators"/>
</dbReference>
<evidence type="ECO:0000256" key="1">
    <source>
        <dbReference type="ARBA" id="ARBA00023015"/>
    </source>
</evidence>
<name>A0A0F6YGZ5_9BACT</name>